<dbReference type="InterPro" id="IPR000331">
    <property type="entry name" value="Rap/Ran_GAP_dom"/>
</dbReference>
<dbReference type="Gene3D" id="6.10.140.210">
    <property type="match status" value="1"/>
</dbReference>
<organism evidence="6 7">
    <name type="scientific">Silurus asotus</name>
    <name type="common">Amur catfish</name>
    <name type="synonym">Parasilurus asotus</name>
    <dbReference type="NCBI Taxonomy" id="30991"/>
    <lineage>
        <taxon>Eukaryota</taxon>
        <taxon>Metazoa</taxon>
        <taxon>Chordata</taxon>
        <taxon>Craniata</taxon>
        <taxon>Vertebrata</taxon>
        <taxon>Euteleostomi</taxon>
        <taxon>Actinopterygii</taxon>
        <taxon>Neopterygii</taxon>
        <taxon>Teleostei</taxon>
        <taxon>Ostariophysi</taxon>
        <taxon>Siluriformes</taxon>
        <taxon>Siluridae</taxon>
        <taxon>Silurus</taxon>
    </lineage>
</organism>
<keyword evidence="1" id="KW-0343">GTPase activation</keyword>
<feature type="region of interest" description="Disordered" evidence="4">
    <location>
        <begin position="530"/>
        <end position="655"/>
    </location>
</feature>
<reference evidence="6" key="1">
    <citation type="submission" date="2018-07" db="EMBL/GenBank/DDBJ databases">
        <title>Comparative genomics of catfishes provides insights into carnivory and benthic adaptation.</title>
        <authorList>
            <person name="Zhang Y."/>
            <person name="Wang D."/>
            <person name="Peng Z."/>
            <person name="Zheng S."/>
            <person name="Shao F."/>
            <person name="Tao W."/>
        </authorList>
    </citation>
    <scope>NUCLEOTIDE SEQUENCE</scope>
    <source>
        <strain evidence="6">Chongqing</strain>
    </source>
</reference>
<evidence type="ECO:0000313" key="7">
    <source>
        <dbReference type="Proteomes" id="UP001205998"/>
    </source>
</evidence>
<feature type="domain" description="Rap-GAP" evidence="5">
    <location>
        <begin position="274"/>
        <end position="490"/>
    </location>
</feature>
<evidence type="ECO:0000256" key="2">
    <source>
        <dbReference type="ARBA" id="ARBA00022553"/>
    </source>
</evidence>
<evidence type="ECO:0000256" key="4">
    <source>
        <dbReference type="SAM" id="MobiDB-lite"/>
    </source>
</evidence>
<dbReference type="InterPro" id="IPR035974">
    <property type="entry name" value="Rap/Ran-GAP_sf"/>
</dbReference>
<dbReference type="Pfam" id="PF21022">
    <property type="entry name" value="Rap-GAP_dimer"/>
    <property type="match status" value="1"/>
</dbReference>
<keyword evidence="2" id="KW-0597">Phosphoprotein</keyword>
<dbReference type="GO" id="GO:0005096">
    <property type="term" value="F:GTPase activator activity"/>
    <property type="evidence" value="ECO:0007669"/>
    <property type="project" value="UniProtKB-KW"/>
</dbReference>
<comment type="caution">
    <text evidence="6">The sequence shown here is derived from an EMBL/GenBank/DDBJ whole genome shotgun (WGS) entry which is preliminary data.</text>
</comment>
<protein>
    <submittedName>
        <fullName evidence="6">Rap1 GTPase-activating protein 2</fullName>
    </submittedName>
</protein>
<sequence>MLINKDTRSRGNSGIASAEAQCPSNVGRLQQNPGANLSLETVSGDMSELRSRVRCRRAGIRAAVALIGLLHRSRKQRERELLRSRGSQRKQEMLTILSVPPADYLPSSPKTAPAALKVLQNGPPYPQVICPESGGYWIEDPETPTITPNSGENSWYDAEDEEGATSAGDFGYRIESNYGIRAYRKHFVGRDHLDFYCTASNHGNLVLSLRHEETKDQEHLHIILRTPSKTIYNRILVTGLLELPSIPELAKLLCEDIAGLKFSPVLYPRGSHLILNYDEHELNNTFKFGVIYQKFGQLSEEELFGNNEETPAFTEFLQILGDCVELQDFKGFRGGLDICNGQTGSQSVYTVFKGQELMFHVSTKLPFTEGDTQQLQRKRHIGNDIVATVFQEEATPFVPDMIASNFLHAYILVQVENPCTDETTYKVSVTARDDVPHFGPLLPNPQVFRKGPEFREFLLTKMINAELACYRSDRFAKLEERTRTALLDTLHNELHRQTQVLLGQPLSGDEENGSHGGILESIKRAMRVRSHSMETMGSQKHGRSAGGGGGVPTSLSGAGLTHSSPECNRNPCPVSSTAKSPLKSPVKRRSCLFPRLHSMDGQTERPTRRPTLKLQECTRSPEISRSPSSTSSFSSVAGDTDTLEEGDPTNVQVSPSLSPVCSSSLCVDSQNVGTPVIMCRSPTGNKVQFP</sequence>
<dbReference type="FunFam" id="3.40.50.11210:FF:000002">
    <property type="entry name" value="Signal-induced proliferation-associated 1-like protein 1"/>
    <property type="match status" value="1"/>
</dbReference>
<dbReference type="Proteomes" id="UP001205998">
    <property type="component" value="Unassembled WGS sequence"/>
</dbReference>
<dbReference type="Gene3D" id="3.40.50.11210">
    <property type="entry name" value="Rap/Ran-GAP"/>
    <property type="match status" value="1"/>
</dbReference>
<dbReference type="PANTHER" id="PTHR15711">
    <property type="entry name" value="RAP GTPASE-ACTIVATING PROTEIN"/>
    <property type="match status" value="1"/>
</dbReference>
<accession>A0AAD5AUN3</accession>
<gene>
    <name evidence="6" type="ORF">C0J50_17981</name>
</gene>
<keyword evidence="7" id="KW-1185">Reference proteome</keyword>
<keyword evidence="3" id="KW-0175">Coiled coil</keyword>
<feature type="compositionally biased region" description="Polar residues" evidence="4">
    <location>
        <begin position="561"/>
        <end position="579"/>
    </location>
</feature>
<dbReference type="AlphaFoldDB" id="A0AAD5AUN3"/>
<proteinExistence type="predicted"/>
<evidence type="ECO:0000256" key="1">
    <source>
        <dbReference type="ARBA" id="ARBA00022468"/>
    </source>
</evidence>
<feature type="compositionally biased region" description="Low complexity" evidence="4">
    <location>
        <begin position="618"/>
        <end position="635"/>
    </location>
</feature>
<dbReference type="GO" id="GO:0051056">
    <property type="term" value="P:regulation of small GTPase mediated signal transduction"/>
    <property type="evidence" value="ECO:0007669"/>
    <property type="project" value="InterPro"/>
</dbReference>
<dbReference type="SUPFAM" id="SSF111347">
    <property type="entry name" value="Rap/Ran-GAP"/>
    <property type="match status" value="1"/>
</dbReference>
<evidence type="ECO:0000313" key="6">
    <source>
        <dbReference type="EMBL" id="KAI5622380.1"/>
    </source>
</evidence>
<dbReference type="Pfam" id="PF02145">
    <property type="entry name" value="Rap_GAP"/>
    <property type="match status" value="1"/>
</dbReference>
<dbReference type="InterPro" id="IPR050989">
    <property type="entry name" value="Rap1_Ran_GAP"/>
</dbReference>
<dbReference type="PANTHER" id="PTHR15711:SF66">
    <property type="entry name" value="RAP1 GTPASE-ACTIVATING PROTEIN 2"/>
    <property type="match status" value="1"/>
</dbReference>
<evidence type="ECO:0000259" key="5">
    <source>
        <dbReference type="PROSITE" id="PS50085"/>
    </source>
</evidence>
<dbReference type="PROSITE" id="PS50085">
    <property type="entry name" value="RAPGAP"/>
    <property type="match status" value="1"/>
</dbReference>
<dbReference type="EMBL" id="MU551617">
    <property type="protein sequence ID" value="KAI5622380.1"/>
    <property type="molecule type" value="Genomic_DNA"/>
</dbReference>
<dbReference type="GO" id="GO:0005886">
    <property type="term" value="C:plasma membrane"/>
    <property type="evidence" value="ECO:0007669"/>
    <property type="project" value="TreeGrafter"/>
</dbReference>
<evidence type="ECO:0000256" key="3">
    <source>
        <dbReference type="ARBA" id="ARBA00023054"/>
    </source>
</evidence>
<dbReference type="GO" id="GO:0005737">
    <property type="term" value="C:cytoplasm"/>
    <property type="evidence" value="ECO:0007669"/>
    <property type="project" value="TreeGrafter"/>
</dbReference>
<name>A0AAD5AUN3_SILAS</name>